<keyword evidence="3" id="KW-1185">Reference proteome</keyword>
<evidence type="ECO:0000256" key="1">
    <source>
        <dbReference type="ARBA" id="ARBA00038158"/>
    </source>
</evidence>
<dbReference type="EMBL" id="GL629769">
    <property type="protein sequence ID" value="EFX02704.1"/>
    <property type="molecule type" value="Genomic_DNA"/>
</dbReference>
<organism evidence="3">
    <name type="scientific">Grosmannia clavigera (strain kw1407 / UAMH 11150)</name>
    <name type="common">Blue stain fungus</name>
    <name type="synonym">Graphiocladiella clavigera</name>
    <dbReference type="NCBI Taxonomy" id="655863"/>
    <lineage>
        <taxon>Eukaryota</taxon>
        <taxon>Fungi</taxon>
        <taxon>Dikarya</taxon>
        <taxon>Ascomycota</taxon>
        <taxon>Pezizomycotina</taxon>
        <taxon>Sordariomycetes</taxon>
        <taxon>Sordariomycetidae</taxon>
        <taxon>Ophiostomatales</taxon>
        <taxon>Ophiostomataceae</taxon>
        <taxon>Leptographium</taxon>
    </lineage>
</organism>
<dbReference type="CDD" id="cd02440">
    <property type="entry name" value="AdoMet_MTases"/>
    <property type="match status" value="1"/>
</dbReference>
<dbReference type="OrthoDB" id="2013972at2759"/>
<dbReference type="HOGENOM" id="CLU_010595_1_1_1"/>
<dbReference type="AlphaFoldDB" id="F0XGL6"/>
<dbReference type="STRING" id="655863.F0XGL6"/>
<dbReference type="GO" id="GO:0008168">
    <property type="term" value="F:methyltransferase activity"/>
    <property type="evidence" value="ECO:0007669"/>
    <property type="project" value="TreeGrafter"/>
</dbReference>
<gene>
    <name evidence="2" type="ORF">CMQ_2633</name>
</gene>
<dbReference type="Gene3D" id="3.40.50.150">
    <property type="entry name" value="Vaccinia Virus protein VP39"/>
    <property type="match status" value="1"/>
</dbReference>
<dbReference type="GeneID" id="25975644"/>
<dbReference type="PANTHER" id="PTHR43591">
    <property type="entry name" value="METHYLTRANSFERASE"/>
    <property type="match status" value="1"/>
</dbReference>
<dbReference type="PANTHER" id="PTHR43591:SF14">
    <property type="entry name" value="METHYLTRANSFERASE"/>
    <property type="match status" value="1"/>
</dbReference>
<dbReference type="SUPFAM" id="SSF53335">
    <property type="entry name" value="S-adenosyl-L-methionine-dependent methyltransferases"/>
    <property type="match status" value="1"/>
</dbReference>
<dbReference type="eggNOG" id="ENOG502QWDP">
    <property type="taxonomic scope" value="Eukaryota"/>
</dbReference>
<reference evidence="2 3" key="1">
    <citation type="journal article" date="2011" name="Proc. Natl. Acad. Sci. U.S.A.">
        <title>Genome and transcriptome analyses of the mountain pine beetle-fungal symbiont Grosmannia clavigera, a lodgepole pine pathogen.</title>
        <authorList>
            <person name="DiGuistini S."/>
            <person name="Wang Y."/>
            <person name="Liao N.Y."/>
            <person name="Taylor G."/>
            <person name="Tanguay P."/>
            <person name="Feau N."/>
            <person name="Henrissat B."/>
            <person name="Chan S.K."/>
            <person name="Hesse-Orce U."/>
            <person name="Alamouti S.M."/>
            <person name="Tsui C.K.M."/>
            <person name="Docking R.T."/>
            <person name="Levasseur A."/>
            <person name="Haridas S."/>
            <person name="Robertson G."/>
            <person name="Birol I."/>
            <person name="Holt R.A."/>
            <person name="Marra M.A."/>
            <person name="Hamelin R.C."/>
            <person name="Hirst M."/>
            <person name="Jones S.J.M."/>
            <person name="Bohlmann J."/>
            <person name="Breuil C."/>
        </authorList>
    </citation>
    <scope>NUCLEOTIDE SEQUENCE [LARGE SCALE GENOMIC DNA]</scope>
    <source>
        <strain evidence="3">kw1407 / UAMH 11150</strain>
    </source>
</reference>
<evidence type="ECO:0000313" key="3">
    <source>
        <dbReference type="Proteomes" id="UP000007796"/>
    </source>
</evidence>
<dbReference type="RefSeq" id="XP_014172186.1">
    <property type="nucleotide sequence ID" value="XM_014316711.1"/>
</dbReference>
<sequence length="362" mass="40785">MEGSSSSPARNSDSETGSFEFTFHRYLDVSARIEADINPGDHPNPDSASLTESVFNYHNENGRTYHAYRAGSYYYPNDEAELERLENLYDLIRLVLDGRNYLAPWSQQNPPKKVLDLATGSGRWAVEMGDEFPTAEIVGIDLSPIQPTIVPPNVNFFVEDATEDWQETGVDYVHTRVTVGCWSDVYTEVIAQAFAKLEPGGWLEMQEVDGTVYCDDGTMAENSPISVWSKELYEASLHANRPLAVVKKLKGWLEDAGFVDVQEKAYKLPTSGWPRNRRLKEIGELWQANLQMGLAAISYALMHRVMGRTKEQIEVSLVNVRKEVANQRSHTYHCFHVVWGRKPNVDEMRTEATSAGTAATRV</sequence>
<evidence type="ECO:0000313" key="2">
    <source>
        <dbReference type="EMBL" id="EFX02704.1"/>
    </source>
</evidence>
<name>F0XGL6_GROCL</name>
<dbReference type="Proteomes" id="UP000007796">
    <property type="component" value="Unassembled WGS sequence"/>
</dbReference>
<comment type="similarity">
    <text evidence="1">Belongs to the methyltransferase superfamily. LaeA methyltransferase family.</text>
</comment>
<dbReference type="InParanoid" id="F0XGL6"/>
<proteinExistence type="inferred from homology"/>
<dbReference type="Pfam" id="PF13489">
    <property type="entry name" value="Methyltransf_23"/>
    <property type="match status" value="1"/>
</dbReference>
<accession>F0XGL6</accession>
<dbReference type="InterPro" id="IPR029063">
    <property type="entry name" value="SAM-dependent_MTases_sf"/>
</dbReference>
<protein>
    <submittedName>
        <fullName evidence="2">Tam domain protein</fullName>
    </submittedName>
</protein>